<evidence type="ECO:0000256" key="6">
    <source>
        <dbReference type="ARBA" id="ARBA00023136"/>
    </source>
</evidence>
<keyword evidence="3" id="KW-0813">Transport</keyword>
<dbReference type="InterPro" id="IPR002259">
    <property type="entry name" value="Eqnu_transpt"/>
</dbReference>
<evidence type="ECO:0008006" key="11">
    <source>
        <dbReference type="Google" id="ProtNLM"/>
    </source>
</evidence>
<evidence type="ECO:0000256" key="3">
    <source>
        <dbReference type="ARBA" id="ARBA00022448"/>
    </source>
</evidence>
<comment type="subcellular location">
    <subcellularLocation>
        <location evidence="1">Membrane</location>
        <topology evidence="1">Multi-pass membrane protein</topology>
    </subcellularLocation>
</comment>
<evidence type="ECO:0000256" key="2">
    <source>
        <dbReference type="ARBA" id="ARBA00007965"/>
    </source>
</evidence>
<feature type="compositionally biased region" description="Acidic residues" evidence="7">
    <location>
        <begin position="13"/>
        <end position="40"/>
    </location>
</feature>
<dbReference type="Pfam" id="PF01733">
    <property type="entry name" value="Nucleoside_tran"/>
    <property type="match status" value="1"/>
</dbReference>
<comment type="similarity">
    <text evidence="2">Belongs to the SLC29A/ENT transporter (TC 2.A.57) family.</text>
</comment>
<evidence type="ECO:0000256" key="1">
    <source>
        <dbReference type="ARBA" id="ARBA00004141"/>
    </source>
</evidence>
<dbReference type="OMA" id="GSPWTTK"/>
<dbReference type="PIRSF" id="PIRSF016379">
    <property type="entry name" value="ENT"/>
    <property type="match status" value="1"/>
</dbReference>
<proteinExistence type="inferred from homology"/>
<organism evidence="9 10">
    <name type="scientific">Tetranychus urticae</name>
    <name type="common">Two-spotted spider mite</name>
    <dbReference type="NCBI Taxonomy" id="32264"/>
    <lineage>
        <taxon>Eukaryota</taxon>
        <taxon>Metazoa</taxon>
        <taxon>Ecdysozoa</taxon>
        <taxon>Arthropoda</taxon>
        <taxon>Chelicerata</taxon>
        <taxon>Arachnida</taxon>
        <taxon>Acari</taxon>
        <taxon>Acariformes</taxon>
        <taxon>Trombidiformes</taxon>
        <taxon>Prostigmata</taxon>
        <taxon>Eleutherengona</taxon>
        <taxon>Raphignathae</taxon>
        <taxon>Tetranychoidea</taxon>
        <taxon>Tetranychidae</taxon>
        <taxon>Tetranychus</taxon>
    </lineage>
</organism>
<dbReference type="Gene3D" id="1.20.1250.20">
    <property type="entry name" value="MFS general substrate transporter like domains"/>
    <property type="match status" value="1"/>
</dbReference>
<dbReference type="KEGG" id="tut:107362684"/>
<feature type="region of interest" description="Disordered" evidence="7">
    <location>
        <begin position="1"/>
        <end position="42"/>
    </location>
</feature>
<evidence type="ECO:0000313" key="10">
    <source>
        <dbReference type="Proteomes" id="UP000015104"/>
    </source>
</evidence>
<accession>T1JTJ9</accession>
<feature type="transmembrane region" description="Helical" evidence="8">
    <location>
        <begin position="60"/>
        <end position="80"/>
    </location>
</feature>
<evidence type="ECO:0000256" key="5">
    <source>
        <dbReference type="ARBA" id="ARBA00022989"/>
    </source>
</evidence>
<feature type="transmembrane region" description="Helical" evidence="8">
    <location>
        <begin position="398"/>
        <end position="424"/>
    </location>
</feature>
<dbReference type="Proteomes" id="UP000015104">
    <property type="component" value="Unassembled WGS sequence"/>
</dbReference>
<reference evidence="10" key="1">
    <citation type="submission" date="2011-08" db="EMBL/GenBank/DDBJ databases">
        <authorList>
            <person name="Rombauts S."/>
        </authorList>
    </citation>
    <scope>NUCLEOTIDE SEQUENCE</scope>
    <source>
        <strain evidence="10">London</strain>
    </source>
</reference>
<dbReference type="EnsemblMetazoa" id="tetur01g14410.1">
    <property type="protein sequence ID" value="tetur01g14410.1"/>
    <property type="gene ID" value="tetur01g14410"/>
</dbReference>
<keyword evidence="5 8" id="KW-1133">Transmembrane helix</keyword>
<dbReference type="HOGENOM" id="CLU_021611_0_2_1"/>
<dbReference type="SUPFAM" id="SSF103473">
    <property type="entry name" value="MFS general substrate transporter"/>
    <property type="match status" value="1"/>
</dbReference>
<dbReference type="InterPro" id="IPR036259">
    <property type="entry name" value="MFS_trans_sf"/>
</dbReference>
<keyword evidence="10" id="KW-1185">Reference proteome</keyword>
<evidence type="ECO:0000313" key="9">
    <source>
        <dbReference type="EnsemblMetazoa" id="tetur01g14410.1"/>
    </source>
</evidence>
<protein>
    <recommendedName>
        <fullName evidence="11">Equilibrative nucleoside transporter 3</fullName>
    </recommendedName>
</protein>
<dbReference type="PANTHER" id="PTHR10332">
    <property type="entry name" value="EQUILIBRATIVE NUCLEOSIDE TRANSPORTER"/>
    <property type="match status" value="1"/>
</dbReference>
<dbReference type="EMBL" id="CAEY01000481">
    <property type="status" value="NOT_ANNOTATED_CDS"/>
    <property type="molecule type" value="Genomic_DNA"/>
</dbReference>
<keyword evidence="4 8" id="KW-0812">Transmembrane</keyword>
<dbReference type="OrthoDB" id="46396at2759"/>
<feature type="transmembrane region" description="Helical" evidence="8">
    <location>
        <begin position="291"/>
        <end position="311"/>
    </location>
</feature>
<feature type="transmembrane region" description="Helical" evidence="8">
    <location>
        <begin position="363"/>
        <end position="386"/>
    </location>
</feature>
<keyword evidence="6 8" id="KW-0472">Membrane</keyword>
<feature type="transmembrane region" description="Helical" evidence="8">
    <location>
        <begin position="166"/>
        <end position="191"/>
    </location>
</feature>
<feature type="transmembrane region" description="Helical" evidence="8">
    <location>
        <begin position="137"/>
        <end position="154"/>
    </location>
</feature>
<name>T1JTJ9_TETUR</name>
<evidence type="ECO:0000256" key="4">
    <source>
        <dbReference type="ARBA" id="ARBA00022692"/>
    </source>
</evidence>
<dbReference type="GO" id="GO:0005337">
    <property type="term" value="F:nucleoside transmembrane transporter activity"/>
    <property type="evidence" value="ECO:0007669"/>
    <property type="project" value="InterPro"/>
</dbReference>
<feature type="transmembrane region" description="Helical" evidence="8">
    <location>
        <begin position="436"/>
        <end position="457"/>
    </location>
</feature>
<dbReference type="eggNOG" id="KOG1479">
    <property type="taxonomic scope" value="Eukaryota"/>
</dbReference>
<dbReference type="PANTHER" id="PTHR10332:SF88">
    <property type="entry name" value="EQUILIBRATIVE NUCLEOSIDE TRANSPORTER 1, ISOFORM A"/>
    <property type="match status" value="1"/>
</dbReference>
<reference evidence="9" key="2">
    <citation type="submission" date="2015-06" db="UniProtKB">
        <authorList>
            <consortium name="EnsemblMetazoa"/>
        </authorList>
    </citation>
    <scope>IDENTIFICATION</scope>
</reference>
<feature type="transmembrane region" description="Helical" evidence="8">
    <location>
        <begin position="198"/>
        <end position="220"/>
    </location>
</feature>
<gene>
    <name evidence="9" type="primary">107362684</name>
</gene>
<dbReference type="GO" id="GO:0005886">
    <property type="term" value="C:plasma membrane"/>
    <property type="evidence" value="ECO:0007669"/>
    <property type="project" value="TreeGrafter"/>
</dbReference>
<sequence>MLAGEGYNRLPVDETDAIEEDNTLQTENDESNSDSSDDSLIDSQAPQNPILHDKYRMIEIISGLLGLICCIPWNIFITATDCWKYKFRNVNDSSSGSTQLQVYFNSYLSMANNVPNILVVLFMIFYGHKITATIRSVTSMLIIMILMILSTVLVKVDSDNWQNAFFWIIIVSVLILGLCTGILASSISGVVSSFPSNCIQAVVLGQAIAGIFAVICQIISLRAHADPRSSAMYYFICADMLLIIAFVAYLIARKTPYYRFYRKRGMFTLSIDNISERSIARRSDLIAICRAIWPHLLAVFLILSITLIVYPPLLVLVAPKNKDSVIVSEELFLPIFCFLLFNINDLLGRLIGKWFPFPQSKPIFLIILAVSRLILVFGLMVCNIHPRNHLPVLFESEYIYAILVMLLGLSNGYGLTVSMFQAPLAVKPELQEKTGFIISAALGLGVFSGSIASNVVLRLI</sequence>
<feature type="transmembrane region" description="Helical" evidence="8">
    <location>
        <begin position="232"/>
        <end position="252"/>
    </location>
</feature>
<dbReference type="AlphaFoldDB" id="T1JTJ9"/>
<evidence type="ECO:0000256" key="7">
    <source>
        <dbReference type="SAM" id="MobiDB-lite"/>
    </source>
</evidence>
<dbReference type="PRINTS" id="PR01130">
    <property type="entry name" value="DERENTRNSPRT"/>
</dbReference>
<evidence type="ECO:0000256" key="8">
    <source>
        <dbReference type="SAM" id="Phobius"/>
    </source>
</evidence>
<feature type="transmembrane region" description="Helical" evidence="8">
    <location>
        <begin position="100"/>
        <end position="125"/>
    </location>
</feature>